<dbReference type="InterPro" id="IPR017441">
    <property type="entry name" value="Protein_kinase_ATP_BS"/>
</dbReference>
<dbReference type="GO" id="GO:0005524">
    <property type="term" value="F:ATP binding"/>
    <property type="evidence" value="ECO:0007669"/>
    <property type="project" value="UniProtKB-UniRule"/>
</dbReference>
<gene>
    <name evidence="12" type="ORF">PCOS0759_LOCUS3443</name>
</gene>
<evidence type="ECO:0000256" key="6">
    <source>
        <dbReference type="ARBA" id="ARBA00022777"/>
    </source>
</evidence>
<keyword evidence="2 9" id="KW-0723">Serine/threonine-protein kinase</keyword>
<keyword evidence="4" id="KW-0808">Transferase</keyword>
<evidence type="ECO:0000259" key="11">
    <source>
        <dbReference type="PROSITE" id="PS50011"/>
    </source>
</evidence>
<evidence type="ECO:0000256" key="9">
    <source>
        <dbReference type="RuleBase" id="RU000304"/>
    </source>
</evidence>
<feature type="region of interest" description="Disordered" evidence="10">
    <location>
        <begin position="403"/>
        <end position="422"/>
    </location>
</feature>
<dbReference type="InterPro" id="IPR000719">
    <property type="entry name" value="Prot_kinase_dom"/>
</dbReference>
<evidence type="ECO:0000256" key="1">
    <source>
        <dbReference type="ARBA" id="ARBA00006485"/>
    </source>
</evidence>
<evidence type="ECO:0000256" key="10">
    <source>
        <dbReference type="SAM" id="MobiDB-lite"/>
    </source>
</evidence>
<evidence type="ECO:0000256" key="7">
    <source>
        <dbReference type="ARBA" id="ARBA00022840"/>
    </source>
</evidence>
<dbReference type="PANTHER" id="PTHR24055">
    <property type="entry name" value="MITOGEN-ACTIVATED PROTEIN KINASE"/>
    <property type="match status" value="1"/>
</dbReference>
<dbReference type="PROSITE" id="PS50011">
    <property type="entry name" value="PROTEIN_KINASE_DOM"/>
    <property type="match status" value="1"/>
</dbReference>
<dbReference type="PROSITE" id="PS00108">
    <property type="entry name" value="PROTEIN_KINASE_ST"/>
    <property type="match status" value="1"/>
</dbReference>
<dbReference type="FunFam" id="3.30.200.20:FF:000335">
    <property type="entry name" value="Serine/threonine-protein kinase MHK"/>
    <property type="match status" value="1"/>
</dbReference>
<keyword evidence="5 8" id="KW-0547">Nucleotide-binding</keyword>
<feature type="domain" description="Protein kinase" evidence="11">
    <location>
        <begin position="48"/>
        <end position="327"/>
    </location>
</feature>
<accession>A0A7S1KNW8</accession>
<evidence type="ECO:0000256" key="5">
    <source>
        <dbReference type="ARBA" id="ARBA00022741"/>
    </source>
</evidence>
<evidence type="ECO:0000256" key="8">
    <source>
        <dbReference type="PROSITE-ProRule" id="PRU10141"/>
    </source>
</evidence>
<dbReference type="InterPro" id="IPR008271">
    <property type="entry name" value="Ser/Thr_kinase_AS"/>
</dbReference>
<keyword evidence="3" id="KW-0597">Phosphoprotein</keyword>
<organism evidence="12">
    <name type="scientific">Percolomonas cosmopolitus</name>
    <dbReference type="NCBI Taxonomy" id="63605"/>
    <lineage>
        <taxon>Eukaryota</taxon>
        <taxon>Discoba</taxon>
        <taxon>Heterolobosea</taxon>
        <taxon>Tetramitia</taxon>
        <taxon>Eutetramitia</taxon>
        <taxon>Percolomonadidae</taxon>
        <taxon>Percolomonas</taxon>
    </lineage>
</organism>
<comment type="similarity">
    <text evidence="1">Belongs to the protein kinase superfamily. CMGC Ser/Thr protein kinase family. CDC2/CDKX subfamily.</text>
</comment>
<evidence type="ECO:0000313" key="12">
    <source>
        <dbReference type="EMBL" id="CAD9080203.1"/>
    </source>
</evidence>
<dbReference type="SUPFAM" id="SSF56112">
    <property type="entry name" value="Protein kinase-like (PK-like)"/>
    <property type="match status" value="1"/>
</dbReference>
<reference evidence="12" key="1">
    <citation type="submission" date="2021-01" db="EMBL/GenBank/DDBJ databases">
        <authorList>
            <person name="Corre E."/>
            <person name="Pelletier E."/>
            <person name="Niang G."/>
            <person name="Scheremetjew M."/>
            <person name="Finn R."/>
            <person name="Kale V."/>
            <person name="Holt S."/>
            <person name="Cochrane G."/>
            <person name="Meng A."/>
            <person name="Brown T."/>
            <person name="Cohen L."/>
        </authorList>
    </citation>
    <scope>NUCLEOTIDE SEQUENCE</scope>
    <source>
        <strain evidence="12">WS</strain>
    </source>
</reference>
<dbReference type="Gene3D" id="1.10.510.10">
    <property type="entry name" value="Transferase(Phosphotransferase) domain 1"/>
    <property type="match status" value="1"/>
</dbReference>
<keyword evidence="6" id="KW-0418">Kinase</keyword>
<feature type="region of interest" description="Disordered" evidence="10">
    <location>
        <begin position="368"/>
        <end position="392"/>
    </location>
</feature>
<name>A0A7S1KNW8_9EUKA</name>
<evidence type="ECO:0000256" key="3">
    <source>
        <dbReference type="ARBA" id="ARBA00022553"/>
    </source>
</evidence>
<feature type="compositionally biased region" description="Low complexity" evidence="10">
    <location>
        <begin position="412"/>
        <end position="422"/>
    </location>
</feature>
<dbReference type="FunFam" id="1.10.510.10:FF:000104">
    <property type="entry name" value="serine/threonine-protein kinase MAK isoform X1"/>
    <property type="match status" value="1"/>
</dbReference>
<feature type="binding site" evidence="8">
    <location>
        <position position="78"/>
    </location>
    <ligand>
        <name>ATP</name>
        <dbReference type="ChEBI" id="CHEBI:30616"/>
    </ligand>
</feature>
<dbReference type="GO" id="GO:0004674">
    <property type="term" value="F:protein serine/threonine kinase activity"/>
    <property type="evidence" value="ECO:0007669"/>
    <property type="project" value="UniProtKB-KW"/>
</dbReference>
<dbReference type="CDD" id="cd07830">
    <property type="entry name" value="STKc_MAK_like"/>
    <property type="match status" value="1"/>
</dbReference>
<dbReference type="PROSITE" id="PS00107">
    <property type="entry name" value="PROTEIN_KINASE_ATP"/>
    <property type="match status" value="1"/>
</dbReference>
<protein>
    <recommendedName>
        <fullName evidence="11">Protein kinase domain-containing protein</fullName>
    </recommendedName>
</protein>
<keyword evidence="7 8" id="KW-0067">ATP-binding</keyword>
<dbReference type="InterPro" id="IPR050117">
    <property type="entry name" value="MAPK"/>
</dbReference>
<sequence length="422" mass="47927">MCGTMICLTCFAGQVRICRKTSPCLSPPTHHPHHAPAHSPIHPSMKRYRVLQVIGDGTFGSVVKAVNQDTNDVVAIKKMKRKYYSWEECMKLREVQTLRKLNHSNIVKLKEVIRENNELFFVFEFMDKNLYQIMKERDKLLPEPKIRNIIYQVLQGLNYMHKNGYFHRDMKPENLLVHQDTVKIADFGLAREIRSRPPFTQYVSTRWYRAPEVLLRSASYNFPLDVWAVGCIMAELYTMRPLFPGSSEPDQVVKICSVLGTPTKDVWEDGIKLASNMGFKYPHFVKTPLESLIPNASPEAIQLISDMLHFDPSKRPTCAQCLQYPYFQVGMSIPLSTPSKPSSSSHKNTAGTSRISAAKKYYQNQTHIGRNDESSMHQSKFGTSSSHSSSFLSNSRYKPGFTTYGASGGTGSNDSNGDLYNF</sequence>
<dbReference type="AlphaFoldDB" id="A0A7S1KNW8"/>
<dbReference type="Pfam" id="PF00069">
    <property type="entry name" value="Pkinase"/>
    <property type="match status" value="1"/>
</dbReference>
<dbReference type="EMBL" id="HBGD01004181">
    <property type="protein sequence ID" value="CAD9080203.1"/>
    <property type="molecule type" value="Transcribed_RNA"/>
</dbReference>
<proteinExistence type="inferred from homology"/>
<dbReference type="InterPro" id="IPR011009">
    <property type="entry name" value="Kinase-like_dom_sf"/>
</dbReference>
<dbReference type="SMART" id="SM00220">
    <property type="entry name" value="S_TKc"/>
    <property type="match status" value="1"/>
</dbReference>
<dbReference type="Gene3D" id="3.30.200.20">
    <property type="entry name" value="Phosphorylase Kinase, domain 1"/>
    <property type="match status" value="1"/>
</dbReference>
<evidence type="ECO:0000256" key="4">
    <source>
        <dbReference type="ARBA" id="ARBA00022679"/>
    </source>
</evidence>
<evidence type="ECO:0000256" key="2">
    <source>
        <dbReference type="ARBA" id="ARBA00022527"/>
    </source>
</evidence>